<keyword evidence="8" id="KW-1185">Reference proteome</keyword>
<proteinExistence type="inferred from homology"/>
<feature type="domain" description="H15" evidence="6">
    <location>
        <begin position="18"/>
        <end position="91"/>
    </location>
</feature>
<comment type="similarity">
    <text evidence="4">Belongs to the histone H1/H5 family.</text>
</comment>
<accession>A0A8C4ZS48</accession>
<dbReference type="PRINTS" id="PR00624">
    <property type="entry name" value="HISTONEH5"/>
</dbReference>
<reference evidence="7" key="2">
    <citation type="submission" date="2025-09" db="UniProtKB">
        <authorList>
            <consortium name="Ensembl"/>
        </authorList>
    </citation>
    <scope>IDENTIFICATION</scope>
</reference>
<evidence type="ECO:0000256" key="2">
    <source>
        <dbReference type="ARBA" id="ARBA00022990"/>
    </source>
</evidence>
<evidence type="ECO:0000313" key="8">
    <source>
        <dbReference type="Proteomes" id="UP000694546"/>
    </source>
</evidence>
<keyword evidence="4" id="KW-0539">Nucleus</keyword>
<dbReference type="Pfam" id="PF00538">
    <property type="entry name" value="Linker_histone"/>
    <property type="match status" value="1"/>
</dbReference>
<dbReference type="SUPFAM" id="SSF46785">
    <property type="entry name" value="Winged helix' DNA-binding domain"/>
    <property type="match status" value="1"/>
</dbReference>
<dbReference type="Proteomes" id="UP000694546">
    <property type="component" value="Chromosome 2"/>
</dbReference>
<feature type="compositionally biased region" description="Basic residues" evidence="5">
    <location>
        <begin position="122"/>
        <end position="188"/>
    </location>
</feature>
<dbReference type="GO" id="GO:0030527">
    <property type="term" value="F:structural constituent of chromatin"/>
    <property type="evidence" value="ECO:0007669"/>
    <property type="project" value="InterPro"/>
</dbReference>
<dbReference type="GO" id="GO:0005634">
    <property type="term" value="C:nucleus"/>
    <property type="evidence" value="ECO:0007669"/>
    <property type="project" value="UniProtKB-SubCell"/>
</dbReference>
<evidence type="ECO:0000256" key="3">
    <source>
        <dbReference type="ARBA" id="ARBA00023125"/>
    </source>
</evidence>
<organism evidence="7 8">
    <name type="scientific">Gadus morhua</name>
    <name type="common">Atlantic cod</name>
    <dbReference type="NCBI Taxonomy" id="8049"/>
    <lineage>
        <taxon>Eukaryota</taxon>
        <taxon>Metazoa</taxon>
        <taxon>Chordata</taxon>
        <taxon>Craniata</taxon>
        <taxon>Vertebrata</taxon>
        <taxon>Euteleostomi</taxon>
        <taxon>Actinopterygii</taxon>
        <taxon>Neopterygii</taxon>
        <taxon>Teleostei</taxon>
        <taxon>Neoteleostei</taxon>
        <taxon>Acanthomorphata</taxon>
        <taxon>Zeiogadaria</taxon>
        <taxon>Gadariae</taxon>
        <taxon>Gadiformes</taxon>
        <taxon>Gadoidei</taxon>
        <taxon>Gadidae</taxon>
        <taxon>Gadus</taxon>
    </lineage>
</organism>
<dbReference type="InterPro" id="IPR005818">
    <property type="entry name" value="Histone_H1/H5_H15"/>
</dbReference>
<dbReference type="PROSITE" id="PS51504">
    <property type="entry name" value="H15"/>
    <property type="match status" value="1"/>
</dbReference>
<dbReference type="CDD" id="cd00073">
    <property type="entry name" value="H15"/>
    <property type="match status" value="1"/>
</dbReference>
<feature type="region of interest" description="Disordered" evidence="5">
    <location>
        <begin position="96"/>
        <end position="188"/>
    </location>
</feature>
<dbReference type="FunFam" id="1.10.10.10:FF:000075">
    <property type="entry name" value="Histone H1 like"/>
    <property type="match status" value="1"/>
</dbReference>
<name>A0A8C4ZS48_GADMO</name>
<dbReference type="GeneTree" id="ENSGT00950000183089"/>
<dbReference type="InterPro" id="IPR036390">
    <property type="entry name" value="WH_DNA-bd_sf"/>
</dbReference>
<keyword evidence="3 4" id="KW-0238">DNA-binding</keyword>
<evidence type="ECO:0000256" key="5">
    <source>
        <dbReference type="SAM" id="MobiDB-lite"/>
    </source>
</evidence>
<dbReference type="InterPro" id="IPR036388">
    <property type="entry name" value="WH-like_DNA-bd_sf"/>
</dbReference>
<dbReference type="SMART" id="SM00526">
    <property type="entry name" value="H15"/>
    <property type="match status" value="1"/>
</dbReference>
<dbReference type="GO" id="GO:0006334">
    <property type="term" value="P:nucleosome assembly"/>
    <property type="evidence" value="ECO:0007669"/>
    <property type="project" value="InterPro"/>
</dbReference>
<reference evidence="7" key="1">
    <citation type="submission" date="2025-08" db="UniProtKB">
        <authorList>
            <consortium name="Ensembl"/>
        </authorList>
    </citation>
    <scope>IDENTIFICATION</scope>
</reference>
<protein>
    <recommendedName>
        <fullName evidence="1">Histone H1</fullName>
    </recommendedName>
</protein>
<dbReference type="GO" id="GO:0003677">
    <property type="term" value="F:DNA binding"/>
    <property type="evidence" value="ECO:0007669"/>
    <property type="project" value="UniProtKB-KW"/>
</dbReference>
<dbReference type="GO" id="GO:0000786">
    <property type="term" value="C:nucleosome"/>
    <property type="evidence" value="ECO:0007669"/>
    <property type="project" value="InterPro"/>
</dbReference>
<gene>
    <name evidence="7" type="primary">LOC115560160</name>
</gene>
<dbReference type="InterPro" id="IPR005819">
    <property type="entry name" value="H1/H5"/>
</dbReference>
<dbReference type="AlphaFoldDB" id="A0A8C4ZS48"/>
<keyword evidence="2" id="KW-0007">Acetylation</keyword>
<comment type="subcellular location">
    <subcellularLocation>
        <location evidence="4">Nucleus</location>
    </subcellularLocation>
</comment>
<keyword evidence="4" id="KW-0158">Chromosome</keyword>
<evidence type="ECO:0000313" key="7">
    <source>
        <dbReference type="Ensembl" id="ENSGMOP00000021232.2"/>
    </source>
</evidence>
<dbReference type="Gene3D" id="1.10.10.10">
    <property type="entry name" value="Winged helix-like DNA-binding domain superfamily/Winged helix DNA-binding domain"/>
    <property type="match status" value="1"/>
</dbReference>
<sequence>HPLTASTKKKTAVKAKNAGPSVSELIVKTVSASKERSGVTVPSMKKALAADGYNVEKNNSRVNTTIKALVLKGTLIQVKGAGASGSFKINKEVKAKKPEVKKAAAPKAKKPAVKKPAAAKKTTPKKVKKTAVKKATPKKVKKPVAAKKVTPKKVVKSPKKAAKPVAKKTPVKKATKPKTVKKAAPKKK</sequence>
<dbReference type="OMA" id="AVGASKX"/>
<evidence type="ECO:0000256" key="1">
    <source>
        <dbReference type="ARBA" id="ARBA00020833"/>
    </source>
</evidence>
<dbReference type="Ensembl" id="ENSGMOT00000021750.2">
    <property type="protein sequence ID" value="ENSGMOP00000021232.2"/>
    <property type="gene ID" value="ENSGMOG00000019745.2"/>
</dbReference>
<evidence type="ECO:0000256" key="4">
    <source>
        <dbReference type="RuleBase" id="RU003894"/>
    </source>
</evidence>
<evidence type="ECO:0000259" key="6">
    <source>
        <dbReference type="PROSITE" id="PS51504"/>
    </source>
</evidence>